<keyword evidence="3" id="KW-1185">Reference proteome</keyword>
<organism evidence="2 3">
    <name type="scientific">Riccia sorocarpa</name>
    <dbReference type="NCBI Taxonomy" id="122646"/>
    <lineage>
        <taxon>Eukaryota</taxon>
        <taxon>Viridiplantae</taxon>
        <taxon>Streptophyta</taxon>
        <taxon>Embryophyta</taxon>
        <taxon>Marchantiophyta</taxon>
        <taxon>Marchantiopsida</taxon>
        <taxon>Marchantiidae</taxon>
        <taxon>Marchantiales</taxon>
        <taxon>Ricciaceae</taxon>
        <taxon>Riccia</taxon>
    </lineage>
</organism>
<name>A0ABD3IH01_9MARC</name>
<evidence type="ECO:0008006" key="4">
    <source>
        <dbReference type="Google" id="ProtNLM"/>
    </source>
</evidence>
<protein>
    <recommendedName>
        <fullName evidence="4">BAH domain-containing protein</fullName>
    </recommendedName>
</protein>
<dbReference type="EMBL" id="JBJQOH010000001">
    <property type="protein sequence ID" value="KAL3702022.1"/>
    <property type="molecule type" value="Genomic_DNA"/>
</dbReference>
<gene>
    <name evidence="2" type="ORF">R1sor_020044</name>
</gene>
<comment type="caution">
    <text evidence="2">The sequence shown here is derived from an EMBL/GenBank/DDBJ whole genome shotgun (WGS) entry which is preliminary data.</text>
</comment>
<evidence type="ECO:0000313" key="3">
    <source>
        <dbReference type="Proteomes" id="UP001633002"/>
    </source>
</evidence>
<feature type="compositionally biased region" description="Low complexity" evidence="1">
    <location>
        <begin position="99"/>
        <end position="109"/>
    </location>
</feature>
<evidence type="ECO:0000256" key="1">
    <source>
        <dbReference type="SAM" id="MobiDB-lite"/>
    </source>
</evidence>
<proteinExistence type="predicted"/>
<dbReference type="Proteomes" id="UP001633002">
    <property type="component" value="Unassembled WGS sequence"/>
</dbReference>
<feature type="region of interest" description="Disordered" evidence="1">
    <location>
        <begin position="85"/>
        <end position="117"/>
    </location>
</feature>
<reference evidence="2 3" key="1">
    <citation type="submission" date="2024-09" db="EMBL/GenBank/DDBJ databases">
        <title>Chromosome-scale assembly of Riccia sorocarpa.</title>
        <authorList>
            <person name="Paukszto L."/>
        </authorList>
    </citation>
    <scope>NUCLEOTIDE SEQUENCE [LARGE SCALE GENOMIC DNA]</scope>
    <source>
        <strain evidence="2">LP-2024</strain>
        <tissue evidence="2">Aerial parts of the thallus</tissue>
    </source>
</reference>
<sequence length="441" mass="49540">MHCMDNMAANSFENKNSEGELGRLGGGSMRLMDVPRSISEGVRRSSDFFGGVPAASNCCSSEFKRKRTQQNIPEISKKLEDHFGCPVSYNSTPPNSPIDLSASGSSPGSDSEDSTDFSHVKLRPQKFNFSPPRLLPALTAALSNKKRGFAFAMSPSRDLLRMPDFVASVVPSVRRPRQEAPQDVDEDAGPFLQYPPCASEGALSGDAGTDTTYRFKETLREPKPHRKYRGAQPKRQPERSTVNEEEEPAAITTDEELRRRVFGERRPIYFGPRRPAPRSAAADRAAQIGELTEIHDKSFLAVLADDEISFWICLIIKIIDKNEAGEPKNVQLKWYMTEDSNPYTGKFYPEKRCTNGKGRAVLYKQDVDLEEVTILSFNFIFTTTRHIWKMTERQIRTGLFRIARDRHASLPQNQLDADLQICSEDDEEADCSGPDDDEEDD</sequence>
<accession>A0ABD3IH01</accession>
<dbReference type="AlphaFoldDB" id="A0ABD3IH01"/>
<evidence type="ECO:0000313" key="2">
    <source>
        <dbReference type="EMBL" id="KAL3702022.1"/>
    </source>
</evidence>
<feature type="region of interest" description="Disordered" evidence="1">
    <location>
        <begin position="216"/>
        <end position="256"/>
    </location>
</feature>